<accession>G9I080</accession>
<evidence type="ECO:0000313" key="1">
    <source>
        <dbReference type="EMBL" id="AEW69603.1"/>
    </source>
</evidence>
<keyword evidence="2" id="KW-1185">Reference proteome</keyword>
<name>G9I080_HZNV2</name>
<reference evidence="1 2" key="1">
    <citation type="journal article" date="2012" name="Viruses">
        <title>Analysis of the Genome of the Sexually Transmitted Insect Virus Helicoverpa zea Nudivirus 2.</title>
        <authorList>
            <person name="Burand J.P."/>
            <person name="Kim W."/>
            <person name="Afonso C.L."/>
            <person name="Tulman E.R."/>
            <person name="Kutish G.F."/>
            <person name="Lu Z."/>
            <person name="Rock D.L."/>
        </authorList>
    </citation>
    <scope>NUCLEOTIDE SEQUENCE [LARGE SCALE GENOMIC DNA]</scope>
    <source>
        <strain evidence="1">MS1</strain>
    </source>
</reference>
<dbReference type="Proteomes" id="UP000029779">
    <property type="component" value="Segment"/>
</dbReference>
<organism evidence="1 2">
    <name type="scientific">Helicoverpa zea nudivirus 2</name>
    <name type="common">HzNV-2</name>
    <dbReference type="NCBI Taxonomy" id="1128424"/>
    <lineage>
        <taxon>Viruses</taxon>
        <taxon>Viruses incertae sedis</taxon>
        <taxon>Naldaviricetes</taxon>
        <taxon>Lefavirales</taxon>
        <taxon>Nudiviridae</taxon>
        <taxon>Betanudivirus</taxon>
        <taxon>Betanudivirus hezeae</taxon>
    </lineage>
</organism>
<proteinExistence type="predicted"/>
<dbReference type="KEGG" id="vg:11536479"/>
<sequence>MSFINQNTGELVPHSELKRYDEVALIEAYPDFIAIRIYSKTKGPNQRTVLSTKPSGGRKINAIRLEGKLYRYRHVSNQWLTTFLNTNKKNIAFVVQDTTTLGVLSRQEILAHMNFMAFLKIFEKCKNSFEFKTKTIEDVLFNDVWVK</sequence>
<protein>
    <submittedName>
        <fullName evidence="1">Uncharacterized protein</fullName>
    </submittedName>
</protein>
<dbReference type="GeneID" id="11536479"/>
<dbReference type="EMBL" id="JN418988">
    <property type="protein sequence ID" value="AEW69603.1"/>
    <property type="molecule type" value="Genomic_DNA"/>
</dbReference>
<evidence type="ECO:0000313" key="2">
    <source>
        <dbReference type="Proteomes" id="UP000029779"/>
    </source>
</evidence>
<gene>
    <name evidence="1" type="primary">orf54</name>
    <name evidence="1" type="ORF">Hz2V054</name>
</gene>
<dbReference type="RefSeq" id="YP_004956802.1">
    <property type="nucleotide sequence ID" value="NC_004156.2"/>
</dbReference>
<organismHost>
    <name type="scientific">Helicoverpa zea</name>
    <name type="common">Corn earworm moth</name>
    <name type="synonym">Heliothis zea</name>
    <dbReference type="NCBI Taxonomy" id="7113"/>
</organismHost>